<dbReference type="AlphaFoldDB" id="A0A2S6I075"/>
<dbReference type="InterPro" id="IPR011990">
    <property type="entry name" value="TPR-like_helical_dom_sf"/>
</dbReference>
<dbReference type="Proteomes" id="UP000237662">
    <property type="component" value="Unassembled WGS sequence"/>
</dbReference>
<dbReference type="Gene3D" id="1.25.40.10">
    <property type="entry name" value="Tetratricopeptide repeat domain"/>
    <property type="match status" value="1"/>
</dbReference>
<gene>
    <name evidence="1" type="ORF">CLV84_4234</name>
</gene>
<proteinExistence type="predicted"/>
<accession>A0A2S6I075</accession>
<reference evidence="1 2" key="1">
    <citation type="submission" date="2018-02" db="EMBL/GenBank/DDBJ databases">
        <title>Genomic Encyclopedia of Archaeal and Bacterial Type Strains, Phase II (KMG-II): from individual species to whole genera.</title>
        <authorList>
            <person name="Goeker M."/>
        </authorList>
    </citation>
    <scope>NUCLEOTIDE SEQUENCE [LARGE SCALE GENOMIC DNA]</scope>
    <source>
        <strain evidence="1 2">DSM 29526</strain>
    </source>
</reference>
<name>A0A2S6I075_9BACT</name>
<comment type="caution">
    <text evidence="1">The sequence shown here is derived from an EMBL/GenBank/DDBJ whole genome shotgun (WGS) entry which is preliminary data.</text>
</comment>
<protein>
    <recommendedName>
        <fullName evidence="3">Tetratricopeptide repeat protein</fullName>
    </recommendedName>
</protein>
<organism evidence="1 2">
    <name type="scientific">Neolewinella xylanilytica</name>
    <dbReference type="NCBI Taxonomy" id="1514080"/>
    <lineage>
        <taxon>Bacteria</taxon>
        <taxon>Pseudomonadati</taxon>
        <taxon>Bacteroidota</taxon>
        <taxon>Saprospiria</taxon>
        <taxon>Saprospirales</taxon>
        <taxon>Lewinellaceae</taxon>
        <taxon>Neolewinella</taxon>
    </lineage>
</organism>
<keyword evidence="2" id="KW-1185">Reference proteome</keyword>
<evidence type="ECO:0000313" key="2">
    <source>
        <dbReference type="Proteomes" id="UP000237662"/>
    </source>
</evidence>
<evidence type="ECO:0008006" key="3">
    <source>
        <dbReference type="Google" id="ProtNLM"/>
    </source>
</evidence>
<evidence type="ECO:0000313" key="1">
    <source>
        <dbReference type="EMBL" id="PPK84084.1"/>
    </source>
</evidence>
<dbReference type="SUPFAM" id="SSF48452">
    <property type="entry name" value="TPR-like"/>
    <property type="match status" value="1"/>
</dbReference>
<sequence length="114" mass="13291">MVYLCHMSRKEQILQLLEGSPTDAFLRFALAKEWEQEGNDPAALNIYRSLVNDQPNYVGTYYHLGKTLERMERPQEAWKIYSRGIEITRQLGEQHAMRELAGARLELGDEEDFT</sequence>
<dbReference type="EMBL" id="PTJC01000009">
    <property type="protein sequence ID" value="PPK84084.1"/>
    <property type="molecule type" value="Genomic_DNA"/>
</dbReference>